<accession>A0A5C3PAQ9</accession>
<proteinExistence type="predicted"/>
<keyword evidence="2" id="KW-1185">Reference proteome</keyword>
<reference evidence="1 2" key="1">
    <citation type="journal article" date="2019" name="Nat. Ecol. Evol.">
        <title>Megaphylogeny resolves global patterns of mushroom evolution.</title>
        <authorList>
            <person name="Varga T."/>
            <person name="Krizsan K."/>
            <person name="Foldi C."/>
            <person name="Dima B."/>
            <person name="Sanchez-Garcia M."/>
            <person name="Sanchez-Ramirez S."/>
            <person name="Szollosi G.J."/>
            <person name="Szarkandi J.G."/>
            <person name="Papp V."/>
            <person name="Albert L."/>
            <person name="Andreopoulos W."/>
            <person name="Angelini C."/>
            <person name="Antonin V."/>
            <person name="Barry K.W."/>
            <person name="Bougher N.L."/>
            <person name="Buchanan P."/>
            <person name="Buyck B."/>
            <person name="Bense V."/>
            <person name="Catcheside P."/>
            <person name="Chovatia M."/>
            <person name="Cooper J."/>
            <person name="Damon W."/>
            <person name="Desjardin D."/>
            <person name="Finy P."/>
            <person name="Geml J."/>
            <person name="Haridas S."/>
            <person name="Hughes K."/>
            <person name="Justo A."/>
            <person name="Karasinski D."/>
            <person name="Kautmanova I."/>
            <person name="Kiss B."/>
            <person name="Kocsube S."/>
            <person name="Kotiranta H."/>
            <person name="LaButti K.M."/>
            <person name="Lechner B.E."/>
            <person name="Liimatainen K."/>
            <person name="Lipzen A."/>
            <person name="Lukacs Z."/>
            <person name="Mihaltcheva S."/>
            <person name="Morgado L.N."/>
            <person name="Niskanen T."/>
            <person name="Noordeloos M.E."/>
            <person name="Ohm R.A."/>
            <person name="Ortiz-Santana B."/>
            <person name="Ovrebo C."/>
            <person name="Racz N."/>
            <person name="Riley R."/>
            <person name="Savchenko A."/>
            <person name="Shiryaev A."/>
            <person name="Soop K."/>
            <person name="Spirin V."/>
            <person name="Szebenyi C."/>
            <person name="Tomsovsky M."/>
            <person name="Tulloss R.E."/>
            <person name="Uehling J."/>
            <person name="Grigoriev I.V."/>
            <person name="Vagvolgyi C."/>
            <person name="Papp T."/>
            <person name="Martin F.M."/>
            <person name="Miettinen O."/>
            <person name="Hibbett D.S."/>
            <person name="Nagy L.G."/>
        </authorList>
    </citation>
    <scope>NUCLEOTIDE SEQUENCE [LARGE SCALE GENOMIC DNA]</scope>
    <source>
        <strain evidence="1 2">HHB13444</strain>
    </source>
</reference>
<evidence type="ECO:0000313" key="2">
    <source>
        <dbReference type="Proteomes" id="UP000308197"/>
    </source>
</evidence>
<dbReference type="AlphaFoldDB" id="A0A5C3PAQ9"/>
<name>A0A5C3PAQ9_9APHY</name>
<sequence length="169" mass="18972">MESALSSYRSYPACQSTVAAMMLLSRAYNINHTGGKLLASSEIQIETLKQLSSFVMFCMADDGSRARHVKDLTIDVPKELRLEPIEPFARSLAELMAKIPNVSRLSLTPAYSLLSEDALQREIAFLASLNDLSLSEDRSSLSMRFLAKIKTPLRHLTLRKIYTPSFTWL</sequence>
<evidence type="ECO:0000313" key="1">
    <source>
        <dbReference type="EMBL" id="TFK86341.1"/>
    </source>
</evidence>
<gene>
    <name evidence="1" type="ORF">K466DRAFT_587330</name>
</gene>
<feature type="non-terminal residue" evidence="1">
    <location>
        <position position="1"/>
    </location>
</feature>
<protein>
    <submittedName>
        <fullName evidence="1">Uncharacterized protein</fullName>
    </submittedName>
</protein>
<dbReference type="EMBL" id="ML211204">
    <property type="protein sequence ID" value="TFK86341.1"/>
    <property type="molecule type" value="Genomic_DNA"/>
</dbReference>
<organism evidence="1 2">
    <name type="scientific">Polyporus arcularius HHB13444</name>
    <dbReference type="NCBI Taxonomy" id="1314778"/>
    <lineage>
        <taxon>Eukaryota</taxon>
        <taxon>Fungi</taxon>
        <taxon>Dikarya</taxon>
        <taxon>Basidiomycota</taxon>
        <taxon>Agaricomycotina</taxon>
        <taxon>Agaricomycetes</taxon>
        <taxon>Polyporales</taxon>
        <taxon>Polyporaceae</taxon>
        <taxon>Polyporus</taxon>
    </lineage>
</organism>
<dbReference type="InParanoid" id="A0A5C3PAQ9"/>
<dbReference type="Proteomes" id="UP000308197">
    <property type="component" value="Unassembled WGS sequence"/>
</dbReference>